<dbReference type="InterPro" id="IPR001190">
    <property type="entry name" value="SRCR"/>
</dbReference>
<evidence type="ECO:0000256" key="7">
    <source>
        <dbReference type="ARBA" id="ARBA00023180"/>
    </source>
</evidence>
<dbReference type="CDD" id="cd00054">
    <property type="entry name" value="EGF_CA"/>
    <property type="match status" value="1"/>
</dbReference>
<feature type="domain" description="ZP" evidence="10">
    <location>
        <begin position="449"/>
        <end position="698"/>
    </location>
</feature>
<name>A0A8C6WV95_9GOBI</name>
<dbReference type="PROSITE" id="PS01187">
    <property type="entry name" value="EGF_CA"/>
    <property type="match status" value="1"/>
</dbReference>
<keyword evidence="3" id="KW-0245">EGF-like domain</keyword>
<dbReference type="SUPFAM" id="SSF57196">
    <property type="entry name" value="EGF/Laminin"/>
    <property type="match status" value="1"/>
</dbReference>
<dbReference type="Pfam" id="PF00530">
    <property type="entry name" value="SRCR"/>
    <property type="match status" value="1"/>
</dbReference>
<dbReference type="Pfam" id="PF00100">
    <property type="entry name" value="Zona_pellucida"/>
    <property type="match status" value="1"/>
</dbReference>
<evidence type="ECO:0000256" key="1">
    <source>
        <dbReference type="ARBA" id="ARBA00004613"/>
    </source>
</evidence>
<dbReference type="InterPro" id="IPR042235">
    <property type="entry name" value="ZP-C_dom"/>
</dbReference>
<dbReference type="FunFam" id="3.10.250.10:FF:000006">
    <property type="entry name" value="neurotrypsin isoform X2"/>
    <property type="match status" value="1"/>
</dbReference>
<evidence type="ECO:0000259" key="9">
    <source>
        <dbReference type="PROSITE" id="PS50287"/>
    </source>
</evidence>
<accession>A0A8C6WV95</accession>
<feature type="domain" description="SRCR" evidence="9">
    <location>
        <begin position="340"/>
        <end position="441"/>
    </location>
</feature>
<evidence type="ECO:0000313" key="12">
    <source>
        <dbReference type="Proteomes" id="UP000694523"/>
    </source>
</evidence>
<dbReference type="Pfam" id="PF23283">
    <property type="entry name" value="D8C_UMOD"/>
    <property type="match status" value="1"/>
</dbReference>
<dbReference type="GO" id="GO:0016020">
    <property type="term" value="C:membrane"/>
    <property type="evidence" value="ECO:0007669"/>
    <property type="project" value="InterPro"/>
</dbReference>
<dbReference type="Pfam" id="PF07645">
    <property type="entry name" value="EGF_CA"/>
    <property type="match status" value="1"/>
</dbReference>
<keyword evidence="2" id="KW-0964">Secreted</keyword>
<dbReference type="PANTHER" id="PTHR19331">
    <property type="entry name" value="SCAVENGER RECEPTOR DOMAIN-CONTAINING"/>
    <property type="match status" value="1"/>
</dbReference>
<evidence type="ECO:0000256" key="3">
    <source>
        <dbReference type="ARBA" id="ARBA00022536"/>
    </source>
</evidence>
<dbReference type="InterPro" id="IPR036772">
    <property type="entry name" value="SRCR-like_dom_sf"/>
</dbReference>
<comment type="subcellular location">
    <subcellularLocation>
        <location evidence="1">Secreted</location>
    </subcellularLocation>
</comment>
<feature type="disulfide bond" evidence="8">
    <location>
        <begin position="410"/>
        <end position="420"/>
    </location>
</feature>
<dbReference type="Gene3D" id="3.10.250.10">
    <property type="entry name" value="SRCR-like domain"/>
    <property type="match status" value="1"/>
</dbReference>
<reference evidence="11" key="2">
    <citation type="submission" date="2025-09" db="UniProtKB">
        <authorList>
            <consortium name="Ensembl"/>
        </authorList>
    </citation>
    <scope>IDENTIFICATION</scope>
</reference>
<keyword evidence="6 8" id="KW-1015">Disulfide bond</keyword>
<evidence type="ECO:0000256" key="8">
    <source>
        <dbReference type="PROSITE-ProRule" id="PRU00196"/>
    </source>
</evidence>
<keyword evidence="4" id="KW-0732">Signal</keyword>
<keyword evidence="5" id="KW-0677">Repeat</keyword>
<keyword evidence="7" id="KW-0325">Glycoprotein</keyword>
<dbReference type="AlphaFoldDB" id="A0A8C6WV95"/>
<feature type="disulfide bond" evidence="8">
    <location>
        <begin position="366"/>
        <end position="430"/>
    </location>
</feature>
<feature type="disulfide bond" evidence="8">
    <location>
        <begin position="379"/>
        <end position="440"/>
    </location>
</feature>
<proteinExistence type="predicted"/>
<dbReference type="InterPro" id="IPR057774">
    <property type="entry name" value="D8C_UMOD/GP2/OIT3-like"/>
</dbReference>
<evidence type="ECO:0000256" key="6">
    <source>
        <dbReference type="ARBA" id="ARBA00023157"/>
    </source>
</evidence>
<dbReference type="InterPro" id="IPR018097">
    <property type="entry name" value="EGF_Ca-bd_CS"/>
</dbReference>
<dbReference type="PROSITE" id="PS51034">
    <property type="entry name" value="ZP_2"/>
    <property type="match status" value="1"/>
</dbReference>
<evidence type="ECO:0000259" key="10">
    <source>
        <dbReference type="PROSITE" id="PS51034"/>
    </source>
</evidence>
<protein>
    <submittedName>
        <fullName evidence="11">Uncharacterized protein</fullName>
    </submittedName>
</protein>
<dbReference type="InterPro" id="IPR049883">
    <property type="entry name" value="NOTCH1_EGF-like"/>
</dbReference>
<dbReference type="PRINTS" id="PR00258">
    <property type="entry name" value="SPERACTRCPTR"/>
</dbReference>
<dbReference type="Gene3D" id="2.60.40.4100">
    <property type="entry name" value="Zona pellucida, ZP-C domain"/>
    <property type="match status" value="1"/>
</dbReference>
<dbReference type="GO" id="GO:0005509">
    <property type="term" value="F:calcium ion binding"/>
    <property type="evidence" value="ECO:0007669"/>
    <property type="project" value="InterPro"/>
</dbReference>
<dbReference type="SMART" id="SM00241">
    <property type="entry name" value="ZP"/>
    <property type="match status" value="1"/>
</dbReference>
<dbReference type="InterPro" id="IPR001507">
    <property type="entry name" value="ZP_dom"/>
</dbReference>
<dbReference type="Gene3D" id="2.60.40.3210">
    <property type="entry name" value="Zona pellucida, ZP-N domain"/>
    <property type="match status" value="1"/>
</dbReference>
<dbReference type="PROSITE" id="PS50287">
    <property type="entry name" value="SRCR_2"/>
    <property type="match status" value="1"/>
</dbReference>
<dbReference type="GO" id="GO:0032502">
    <property type="term" value="P:developmental process"/>
    <property type="evidence" value="ECO:0007669"/>
    <property type="project" value="UniProtKB-ARBA"/>
</dbReference>
<dbReference type="Gene3D" id="2.10.25.10">
    <property type="entry name" value="Laminin"/>
    <property type="match status" value="2"/>
</dbReference>
<reference evidence="11" key="1">
    <citation type="submission" date="2025-08" db="UniProtKB">
        <authorList>
            <consortium name="Ensembl"/>
        </authorList>
    </citation>
    <scope>IDENTIFICATION</scope>
</reference>
<dbReference type="SMART" id="SM00202">
    <property type="entry name" value="SR"/>
    <property type="match status" value="1"/>
</dbReference>
<dbReference type="SUPFAM" id="SSF56487">
    <property type="entry name" value="SRCR-like"/>
    <property type="match status" value="1"/>
</dbReference>
<evidence type="ECO:0000256" key="5">
    <source>
        <dbReference type="ARBA" id="ARBA00022737"/>
    </source>
</evidence>
<evidence type="ECO:0000256" key="4">
    <source>
        <dbReference type="ARBA" id="ARBA00022729"/>
    </source>
</evidence>
<dbReference type="InterPro" id="IPR055355">
    <property type="entry name" value="ZP-C"/>
</dbReference>
<sequence>MSQYYKYPHLPGRENTKETFEKVIIQSTMGESGILGLLLTLLITTGDASDVQVISCDSCHAEATCLKPEKRGDTPSTAAFFSCVCKEGFVGDGVRCYEVKECGSDSSCCNPGFTWSPKKGCVDINECSLTPPPCGPSQICKNTDGSFECVTNSLRTRASRVNSVQFSCGNTTCPHGMDCITLNGTALCADPCEHYTVLNDSWRATDFERASGRAESDNLVNWQGWYRFFLHGSDAQIPERCIDMLMCGTIAPMFITAPHPEQSRYIESRGVCASFRTDCCYFSPTPSDIHVKLCYGQYYVYKLQTPNVSPSAYCAELMNRTETPGPTPPVPRTTPVEGEVRLANGGDSSCSGRVEVFHQGQWGTVCDDSWDLNDAQVVCRQVGCSRAQAAPPQAAFGQGTGPIWMDDVRCFGSEPSITDCNHNGFGIHNCGHAEDAGVVCDQIPVYQFVCGRDRIQVALNRLTVSSSGLDPLSGHLVDLSCTRSRVQNNFVWYEVEPREEVCGNTRMINHTHVIYTNSLFLYELNNNSFNVPASLPFSCVYPLEVDTGLSATVRPVLPIGGIVRSGSAPPASMTLYRDESFSSPYPPGSVSLPLGQPLYVGAFVQENDTNFVTVLDDCYATYSSSPNDPVRRPLIQNKCPFDPRQVSVVESGTSLRANFFALLFMSPGQLSPVYIHCHLSLCSLGPCVPICSERARRSVSKGVVIKPLTVGPITWGTE</sequence>
<keyword evidence="12" id="KW-1185">Reference proteome</keyword>
<dbReference type="Ensembl" id="ENSNMLT00000038041.1">
    <property type="protein sequence ID" value="ENSNMLP00000034156.1"/>
    <property type="gene ID" value="ENSNMLG00000021287.1"/>
</dbReference>
<evidence type="ECO:0000313" key="11">
    <source>
        <dbReference type="Ensembl" id="ENSNMLP00000034156.1"/>
    </source>
</evidence>
<evidence type="ECO:0000256" key="2">
    <source>
        <dbReference type="ARBA" id="ARBA00022525"/>
    </source>
</evidence>
<organism evidence="11 12">
    <name type="scientific">Neogobius melanostomus</name>
    <name type="common">round goby</name>
    <dbReference type="NCBI Taxonomy" id="47308"/>
    <lineage>
        <taxon>Eukaryota</taxon>
        <taxon>Metazoa</taxon>
        <taxon>Chordata</taxon>
        <taxon>Craniata</taxon>
        <taxon>Vertebrata</taxon>
        <taxon>Euteleostomi</taxon>
        <taxon>Actinopterygii</taxon>
        <taxon>Neopterygii</taxon>
        <taxon>Teleostei</taxon>
        <taxon>Neoteleostei</taxon>
        <taxon>Acanthomorphata</taxon>
        <taxon>Gobiaria</taxon>
        <taxon>Gobiiformes</taxon>
        <taxon>Gobioidei</taxon>
        <taxon>Gobiidae</taxon>
        <taxon>Benthophilinae</taxon>
        <taxon>Neogobiini</taxon>
        <taxon>Neogobius</taxon>
    </lineage>
</organism>
<dbReference type="PROSITE" id="PS00420">
    <property type="entry name" value="SRCR_1"/>
    <property type="match status" value="1"/>
</dbReference>
<dbReference type="PANTHER" id="PTHR19331:SF22">
    <property type="entry name" value="DELETED IN MALIGNANT BRAIN TUMORS 1 PROTEIN"/>
    <property type="match status" value="1"/>
</dbReference>
<dbReference type="Proteomes" id="UP000694523">
    <property type="component" value="Unplaced"/>
</dbReference>